<feature type="compositionally biased region" description="Basic residues" evidence="1">
    <location>
        <begin position="294"/>
        <end position="307"/>
    </location>
</feature>
<organism evidence="2 3">
    <name type="scientific">Drosophila erecta</name>
    <name type="common">Fruit fly</name>
    <dbReference type="NCBI Taxonomy" id="7220"/>
    <lineage>
        <taxon>Eukaryota</taxon>
        <taxon>Metazoa</taxon>
        <taxon>Ecdysozoa</taxon>
        <taxon>Arthropoda</taxon>
        <taxon>Hexapoda</taxon>
        <taxon>Insecta</taxon>
        <taxon>Pterygota</taxon>
        <taxon>Neoptera</taxon>
        <taxon>Endopterygota</taxon>
        <taxon>Diptera</taxon>
        <taxon>Brachycera</taxon>
        <taxon>Muscomorpha</taxon>
        <taxon>Ephydroidea</taxon>
        <taxon>Drosophilidae</taxon>
        <taxon>Drosophila</taxon>
        <taxon>Sophophora</taxon>
    </lineage>
</organism>
<dbReference type="Proteomes" id="UP000008711">
    <property type="component" value="Unassembled WGS sequence"/>
</dbReference>
<keyword evidence="3" id="KW-1185">Reference proteome</keyword>
<evidence type="ECO:0008006" key="4">
    <source>
        <dbReference type="Google" id="ProtNLM"/>
    </source>
</evidence>
<sequence length="407" mass="46416">MPPVSKRSLPKRSNADQHIRAQIKKTSTLSKIIIQGTEQLLDSKNYPNIQFIEKPRKMRYSNSSISSLGRHATQQIDNVATNSKPQGMFDVISEISNMSTSSVSVRNKPFENFLQDFCLAHGSIPRESVQQAIAKWEEMTSKQKEEFSPENYVLKLCNQVRNRDEILNAVGLNPAYQTTRKFQFGNSKASKVKRSSPRLRKSTKRLASKPRGVVSPRKSLKNAAKKQVPPMVPVRLSNSASAYKNFLRKIRQANPGLMSVEKSSLWRKMTPAEKDLYRVVNKPNQDETKDRKVSRVQASKRVRKGKASRSTQTPENALNYSERNFNIQRDGQLQVWAQSSTSLRDTRRSWLRLEYISKAFKKVKNISATDASESSTIIADLWADWTPRDSKGLCLHSTFLHWFLLLG</sequence>
<evidence type="ECO:0000313" key="2">
    <source>
        <dbReference type="EMBL" id="EDV58888.2"/>
    </source>
</evidence>
<accession>B3N4H6</accession>
<feature type="region of interest" description="Disordered" evidence="1">
    <location>
        <begin position="186"/>
        <end position="229"/>
    </location>
</feature>
<name>B3N4H6_DROER</name>
<dbReference type="HOGENOM" id="CLU_720178_0_0_1"/>
<feature type="compositionally biased region" description="Basic residues" evidence="1">
    <location>
        <begin position="190"/>
        <end position="208"/>
    </location>
</feature>
<proteinExistence type="predicted"/>
<dbReference type="AlphaFoldDB" id="B3N4H6"/>
<evidence type="ECO:0000313" key="3">
    <source>
        <dbReference type="Proteomes" id="UP000008711"/>
    </source>
</evidence>
<dbReference type="OrthoDB" id="7858652at2759"/>
<feature type="compositionally biased region" description="Basic and acidic residues" evidence="1">
    <location>
        <begin position="284"/>
        <end position="293"/>
    </location>
</feature>
<dbReference type="EMBL" id="CH954177">
    <property type="protein sequence ID" value="EDV58888.2"/>
    <property type="molecule type" value="Genomic_DNA"/>
</dbReference>
<protein>
    <recommendedName>
        <fullName evidence="4">HMG box domain-containing protein</fullName>
    </recommendedName>
</protein>
<reference evidence="2 3" key="2">
    <citation type="journal article" date="2008" name="Bioinformatics">
        <title>Assembly reconciliation.</title>
        <authorList>
            <person name="Zimin A.V."/>
            <person name="Smith D.R."/>
            <person name="Sutton G."/>
            <person name="Yorke J.A."/>
        </authorList>
    </citation>
    <scope>NUCLEOTIDE SEQUENCE [LARGE SCALE GENOMIC DNA]</scope>
    <source>
        <strain evidence="2 3">TSC#14021-0224.01</strain>
    </source>
</reference>
<evidence type="ECO:0000256" key="1">
    <source>
        <dbReference type="SAM" id="MobiDB-lite"/>
    </source>
</evidence>
<gene>
    <name evidence="2" type="primary">Dere\GG10306</name>
    <name evidence="2" type="synonym">dere_GLEANR_10243</name>
    <name evidence="2" type="synonym">GG10306</name>
    <name evidence="2" type="ORF">Dere_GG10306</name>
</gene>
<feature type="region of interest" description="Disordered" evidence="1">
    <location>
        <begin position="279"/>
        <end position="315"/>
    </location>
</feature>
<reference evidence="2 3" key="1">
    <citation type="journal article" date="2007" name="Nature">
        <title>Evolution of genes and genomes on the Drosophila phylogeny.</title>
        <authorList>
            <consortium name="Drosophila 12 Genomes Consortium"/>
            <person name="Clark A.G."/>
            <person name="Eisen M.B."/>
            <person name="Smith D.R."/>
            <person name="Bergman C.M."/>
            <person name="Oliver B."/>
            <person name="Markow T.A."/>
            <person name="Kaufman T.C."/>
            <person name="Kellis M."/>
            <person name="Gelbart W."/>
            <person name="Iyer V.N."/>
            <person name="Pollard D.A."/>
            <person name="Sackton T.B."/>
            <person name="Larracuente A.M."/>
            <person name="Singh N.D."/>
            <person name="Abad J.P."/>
            <person name="Abt D.N."/>
            <person name="Adryan B."/>
            <person name="Aguade M."/>
            <person name="Akashi H."/>
            <person name="Anderson W.W."/>
            <person name="Aquadro C.F."/>
            <person name="Ardell D.H."/>
            <person name="Arguello R."/>
            <person name="Artieri C.G."/>
            <person name="Barbash D.A."/>
            <person name="Barker D."/>
            <person name="Barsanti P."/>
            <person name="Batterham P."/>
            <person name="Batzoglou S."/>
            <person name="Begun D."/>
            <person name="Bhutkar A."/>
            <person name="Blanco E."/>
            <person name="Bosak S.A."/>
            <person name="Bradley R.K."/>
            <person name="Brand A.D."/>
            <person name="Brent M.R."/>
            <person name="Brooks A.N."/>
            <person name="Brown R.H."/>
            <person name="Butlin R.K."/>
            <person name="Caggese C."/>
            <person name="Calvi B.R."/>
            <person name="Bernardo de Carvalho A."/>
            <person name="Caspi A."/>
            <person name="Castrezana S."/>
            <person name="Celniker S.E."/>
            <person name="Chang J.L."/>
            <person name="Chapple C."/>
            <person name="Chatterji S."/>
            <person name="Chinwalla A."/>
            <person name="Civetta A."/>
            <person name="Clifton S.W."/>
            <person name="Comeron J.M."/>
            <person name="Costello J.C."/>
            <person name="Coyne J.A."/>
            <person name="Daub J."/>
            <person name="David R.G."/>
            <person name="Delcher A.L."/>
            <person name="Delehaunty K."/>
            <person name="Do C.B."/>
            <person name="Ebling H."/>
            <person name="Edwards K."/>
            <person name="Eickbush T."/>
            <person name="Evans J.D."/>
            <person name="Filipski A."/>
            <person name="Findeiss S."/>
            <person name="Freyhult E."/>
            <person name="Fulton L."/>
            <person name="Fulton R."/>
            <person name="Garcia A.C."/>
            <person name="Gardiner A."/>
            <person name="Garfield D.A."/>
            <person name="Garvin B.E."/>
            <person name="Gibson G."/>
            <person name="Gilbert D."/>
            <person name="Gnerre S."/>
            <person name="Godfrey J."/>
            <person name="Good R."/>
            <person name="Gotea V."/>
            <person name="Gravely B."/>
            <person name="Greenberg A.J."/>
            <person name="Griffiths-Jones S."/>
            <person name="Gross S."/>
            <person name="Guigo R."/>
            <person name="Gustafson E.A."/>
            <person name="Haerty W."/>
            <person name="Hahn M.W."/>
            <person name="Halligan D.L."/>
            <person name="Halpern A.L."/>
            <person name="Halter G.M."/>
            <person name="Han M.V."/>
            <person name="Heger A."/>
            <person name="Hillier L."/>
            <person name="Hinrichs A.S."/>
            <person name="Holmes I."/>
            <person name="Hoskins R.A."/>
            <person name="Hubisz M.J."/>
            <person name="Hultmark D."/>
            <person name="Huntley M.A."/>
            <person name="Jaffe D.B."/>
            <person name="Jagadeeshan S."/>
            <person name="Jeck W.R."/>
            <person name="Johnson J."/>
            <person name="Jones C.D."/>
            <person name="Jordan W.C."/>
            <person name="Karpen G.H."/>
            <person name="Kataoka E."/>
            <person name="Keightley P.D."/>
            <person name="Kheradpour P."/>
            <person name="Kirkness E.F."/>
            <person name="Koerich L.B."/>
            <person name="Kristiansen K."/>
            <person name="Kudrna D."/>
            <person name="Kulathinal R.J."/>
            <person name="Kumar S."/>
            <person name="Kwok R."/>
            <person name="Lander E."/>
            <person name="Langley C.H."/>
            <person name="Lapoint R."/>
            <person name="Lazzaro B.P."/>
            <person name="Lee S.J."/>
            <person name="Levesque L."/>
            <person name="Li R."/>
            <person name="Lin C.F."/>
            <person name="Lin M.F."/>
            <person name="Lindblad-Toh K."/>
            <person name="Llopart A."/>
            <person name="Long M."/>
            <person name="Low L."/>
            <person name="Lozovsky E."/>
            <person name="Lu J."/>
            <person name="Luo M."/>
            <person name="Machado C.A."/>
            <person name="Makalowski W."/>
            <person name="Marzo M."/>
            <person name="Matsuda M."/>
            <person name="Matzkin L."/>
            <person name="McAllister B."/>
            <person name="McBride C.S."/>
            <person name="McKernan B."/>
            <person name="McKernan K."/>
            <person name="Mendez-Lago M."/>
            <person name="Minx P."/>
            <person name="Mollenhauer M.U."/>
            <person name="Montooth K."/>
            <person name="Mount S.M."/>
            <person name="Mu X."/>
            <person name="Myers E."/>
            <person name="Negre B."/>
            <person name="Newfeld S."/>
            <person name="Nielsen R."/>
            <person name="Noor M.A."/>
            <person name="O'Grady P."/>
            <person name="Pachter L."/>
            <person name="Papaceit M."/>
            <person name="Parisi M.J."/>
            <person name="Parisi M."/>
            <person name="Parts L."/>
            <person name="Pedersen J.S."/>
            <person name="Pesole G."/>
            <person name="Phillippy A.M."/>
            <person name="Ponting C.P."/>
            <person name="Pop M."/>
            <person name="Porcelli D."/>
            <person name="Powell J.R."/>
            <person name="Prohaska S."/>
            <person name="Pruitt K."/>
            <person name="Puig M."/>
            <person name="Quesneville H."/>
            <person name="Ram K.R."/>
            <person name="Rand D."/>
            <person name="Rasmussen M.D."/>
            <person name="Reed L.K."/>
            <person name="Reenan R."/>
            <person name="Reily A."/>
            <person name="Remington K.A."/>
            <person name="Rieger T.T."/>
            <person name="Ritchie M.G."/>
            <person name="Robin C."/>
            <person name="Rogers Y.H."/>
            <person name="Rohde C."/>
            <person name="Rozas J."/>
            <person name="Rubenfield M.J."/>
            <person name="Ruiz A."/>
            <person name="Russo S."/>
            <person name="Salzberg S.L."/>
            <person name="Sanchez-Gracia A."/>
            <person name="Saranga D.J."/>
            <person name="Sato H."/>
            <person name="Schaeffer S.W."/>
            <person name="Schatz M.C."/>
            <person name="Schlenke T."/>
            <person name="Schwartz R."/>
            <person name="Segarra C."/>
            <person name="Singh R.S."/>
            <person name="Sirot L."/>
            <person name="Sirota M."/>
            <person name="Sisneros N.B."/>
            <person name="Smith C.D."/>
            <person name="Smith T.F."/>
            <person name="Spieth J."/>
            <person name="Stage D.E."/>
            <person name="Stark A."/>
            <person name="Stephan W."/>
            <person name="Strausberg R.L."/>
            <person name="Strempel S."/>
            <person name="Sturgill D."/>
            <person name="Sutton G."/>
            <person name="Sutton G.G."/>
            <person name="Tao W."/>
            <person name="Teichmann S."/>
            <person name="Tobari Y.N."/>
            <person name="Tomimura Y."/>
            <person name="Tsolas J.M."/>
            <person name="Valente V.L."/>
            <person name="Venter E."/>
            <person name="Venter J.C."/>
            <person name="Vicario S."/>
            <person name="Vieira F.G."/>
            <person name="Vilella A.J."/>
            <person name="Villasante A."/>
            <person name="Walenz B."/>
            <person name="Wang J."/>
            <person name="Wasserman M."/>
            <person name="Watts T."/>
            <person name="Wilson D."/>
            <person name="Wilson R.K."/>
            <person name="Wing R.A."/>
            <person name="Wolfner M.F."/>
            <person name="Wong A."/>
            <person name="Wong G.K."/>
            <person name="Wu C.I."/>
            <person name="Wu G."/>
            <person name="Yamamoto D."/>
            <person name="Yang H.P."/>
            <person name="Yang S.P."/>
            <person name="Yorke J.A."/>
            <person name="Yoshida K."/>
            <person name="Zdobnov E."/>
            <person name="Zhang P."/>
            <person name="Zhang Y."/>
            <person name="Zimin A.V."/>
            <person name="Baldwin J."/>
            <person name="Abdouelleil A."/>
            <person name="Abdulkadir J."/>
            <person name="Abebe A."/>
            <person name="Abera B."/>
            <person name="Abreu J."/>
            <person name="Acer S.C."/>
            <person name="Aftuck L."/>
            <person name="Alexander A."/>
            <person name="An P."/>
            <person name="Anderson E."/>
            <person name="Anderson S."/>
            <person name="Arachi H."/>
            <person name="Azer M."/>
            <person name="Bachantsang P."/>
            <person name="Barry A."/>
            <person name="Bayul T."/>
            <person name="Berlin A."/>
            <person name="Bessette D."/>
            <person name="Bloom T."/>
            <person name="Blye J."/>
            <person name="Boguslavskiy L."/>
            <person name="Bonnet C."/>
            <person name="Boukhgalter B."/>
            <person name="Bourzgui I."/>
            <person name="Brown A."/>
            <person name="Cahill P."/>
            <person name="Channer S."/>
            <person name="Cheshatsang Y."/>
            <person name="Chuda L."/>
            <person name="Citroen M."/>
            <person name="Collymore A."/>
            <person name="Cooke P."/>
            <person name="Costello M."/>
            <person name="D'Aco K."/>
            <person name="Daza R."/>
            <person name="De Haan G."/>
            <person name="DeGray S."/>
            <person name="DeMaso C."/>
            <person name="Dhargay N."/>
            <person name="Dooley K."/>
            <person name="Dooley E."/>
            <person name="Doricent M."/>
            <person name="Dorje P."/>
            <person name="Dorjee K."/>
            <person name="Dupes A."/>
            <person name="Elong R."/>
            <person name="Falk J."/>
            <person name="Farina A."/>
            <person name="Faro S."/>
            <person name="Ferguson D."/>
            <person name="Fisher S."/>
            <person name="Foley C.D."/>
            <person name="Franke A."/>
            <person name="Friedrich D."/>
            <person name="Gadbois L."/>
            <person name="Gearin G."/>
            <person name="Gearin C.R."/>
            <person name="Giannoukos G."/>
            <person name="Goode T."/>
            <person name="Graham J."/>
            <person name="Grandbois E."/>
            <person name="Grewal S."/>
            <person name="Gyaltsen K."/>
            <person name="Hafez N."/>
            <person name="Hagos B."/>
            <person name="Hall J."/>
            <person name="Henson C."/>
            <person name="Hollinger A."/>
            <person name="Honan T."/>
            <person name="Huard M.D."/>
            <person name="Hughes L."/>
            <person name="Hurhula B."/>
            <person name="Husby M.E."/>
            <person name="Kamat A."/>
            <person name="Kanga B."/>
            <person name="Kashin S."/>
            <person name="Khazanovich D."/>
            <person name="Kisner P."/>
            <person name="Lance K."/>
            <person name="Lara M."/>
            <person name="Lee W."/>
            <person name="Lennon N."/>
            <person name="Letendre F."/>
            <person name="LeVine R."/>
            <person name="Lipovsky A."/>
            <person name="Liu X."/>
            <person name="Liu J."/>
            <person name="Liu S."/>
            <person name="Lokyitsang T."/>
            <person name="Lokyitsang Y."/>
            <person name="Lubonja R."/>
            <person name="Lui A."/>
            <person name="MacDonald P."/>
            <person name="Magnisalis V."/>
            <person name="Maru K."/>
            <person name="Matthews C."/>
            <person name="McCusker W."/>
            <person name="McDonough S."/>
            <person name="Mehta T."/>
            <person name="Meldrim J."/>
            <person name="Meneus L."/>
            <person name="Mihai O."/>
            <person name="Mihalev A."/>
            <person name="Mihova T."/>
            <person name="Mittelman R."/>
            <person name="Mlenga V."/>
            <person name="Montmayeur A."/>
            <person name="Mulrain L."/>
            <person name="Navidi A."/>
            <person name="Naylor J."/>
            <person name="Negash T."/>
            <person name="Nguyen T."/>
            <person name="Nguyen N."/>
            <person name="Nicol R."/>
            <person name="Norbu C."/>
            <person name="Norbu N."/>
            <person name="Novod N."/>
            <person name="O'Neill B."/>
            <person name="Osman S."/>
            <person name="Markiewicz E."/>
            <person name="Oyono O.L."/>
            <person name="Patti C."/>
            <person name="Phunkhang P."/>
            <person name="Pierre F."/>
            <person name="Priest M."/>
            <person name="Raghuraman S."/>
            <person name="Rege F."/>
            <person name="Reyes R."/>
            <person name="Rise C."/>
            <person name="Rogov P."/>
            <person name="Ross K."/>
            <person name="Ryan E."/>
            <person name="Settipalli S."/>
            <person name="Shea T."/>
            <person name="Sherpa N."/>
            <person name="Shi L."/>
            <person name="Shih D."/>
            <person name="Sparrow T."/>
            <person name="Spaulding J."/>
            <person name="Stalker J."/>
            <person name="Stange-Thomann N."/>
            <person name="Stavropoulos S."/>
            <person name="Stone C."/>
            <person name="Strader C."/>
            <person name="Tesfaye S."/>
            <person name="Thomson T."/>
            <person name="Thoulutsang Y."/>
            <person name="Thoulutsang D."/>
            <person name="Topham K."/>
            <person name="Topping I."/>
            <person name="Tsamla T."/>
            <person name="Vassiliev H."/>
            <person name="Vo A."/>
            <person name="Wangchuk T."/>
            <person name="Wangdi T."/>
            <person name="Weiand M."/>
            <person name="Wilkinson J."/>
            <person name="Wilson A."/>
            <person name="Yadav S."/>
            <person name="Young G."/>
            <person name="Yu Q."/>
            <person name="Zembek L."/>
            <person name="Zhong D."/>
            <person name="Zimmer A."/>
            <person name="Zwirko Z."/>
            <person name="Jaffe D.B."/>
            <person name="Alvarez P."/>
            <person name="Brockman W."/>
            <person name="Butler J."/>
            <person name="Chin C."/>
            <person name="Gnerre S."/>
            <person name="Grabherr M."/>
            <person name="Kleber M."/>
            <person name="Mauceli E."/>
            <person name="MacCallum I."/>
        </authorList>
    </citation>
    <scope>NUCLEOTIDE SEQUENCE [LARGE SCALE GENOMIC DNA]</scope>
    <source>
        <strain evidence="2 3">TSC#14021-0224.01</strain>
    </source>
</reference>